<reference evidence="12 13" key="1">
    <citation type="submission" date="2022-06" db="EMBL/GenBank/DDBJ databases">
        <title>Sequencing the genomes of 1000 actinobacteria strains.</title>
        <authorList>
            <person name="Klenk H.-P."/>
        </authorList>
    </citation>
    <scope>NUCLEOTIDE SEQUENCE [LARGE SCALE GENOMIC DNA]</scope>
    <source>
        <strain evidence="12 13">DSM 44170</strain>
    </source>
</reference>
<keyword evidence="6 10" id="KW-0547">Nucleotide-binding</keyword>
<dbReference type="NCBIfam" id="TIGR00041">
    <property type="entry name" value="DTMP_kinase"/>
    <property type="match status" value="1"/>
</dbReference>
<evidence type="ECO:0000256" key="5">
    <source>
        <dbReference type="ARBA" id="ARBA00022727"/>
    </source>
</evidence>
<gene>
    <name evidence="10" type="primary">tmk</name>
    <name evidence="12" type="ORF">HD595_001683</name>
</gene>
<feature type="domain" description="Thymidylate kinase-like" evidence="11">
    <location>
        <begin position="8"/>
        <end position="143"/>
    </location>
</feature>
<comment type="catalytic activity">
    <reaction evidence="9 10">
        <text>dTMP + ATP = dTDP + ADP</text>
        <dbReference type="Rhea" id="RHEA:13517"/>
        <dbReference type="ChEBI" id="CHEBI:30616"/>
        <dbReference type="ChEBI" id="CHEBI:58369"/>
        <dbReference type="ChEBI" id="CHEBI:63528"/>
        <dbReference type="ChEBI" id="CHEBI:456216"/>
        <dbReference type="EC" id="2.7.4.9"/>
    </reaction>
</comment>
<evidence type="ECO:0000256" key="4">
    <source>
        <dbReference type="ARBA" id="ARBA00022679"/>
    </source>
</evidence>
<dbReference type="Gene3D" id="3.40.50.300">
    <property type="entry name" value="P-loop containing nucleotide triphosphate hydrolases"/>
    <property type="match status" value="1"/>
</dbReference>
<evidence type="ECO:0000256" key="8">
    <source>
        <dbReference type="ARBA" id="ARBA00022840"/>
    </source>
</evidence>
<evidence type="ECO:0000256" key="10">
    <source>
        <dbReference type="HAMAP-Rule" id="MF_00165"/>
    </source>
</evidence>
<evidence type="ECO:0000313" key="13">
    <source>
        <dbReference type="Proteomes" id="UP001320766"/>
    </source>
</evidence>
<comment type="caution">
    <text evidence="10">Lacks conserved residue(s) required for the propagation of feature annotation.</text>
</comment>
<dbReference type="PANTHER" id="PTHR10344:SF4">
    <property type="entry name" value="UMP-CMP KINASE 2, MITOCHONDRIAL"/>
    <property type="match status" value="1"/>
</dbReference>
<dbReference type="InterPro" id="IPR018094">
    <property type="entry name" value="Thymidylate_kinase"/>
</dbReference>
<dbReference type="HAMAP" id="MF_00165">
    <property type="entry name" value="Thymidylate_kinase"/>
    <property type="match status" value="1"/>
</dbReference>
<evidence type="ECO:0000256" key="7">
    <source>
        <dbReference type="ARBA" id="ARBA00022777"/>
    </source>
</evidence>
<evidence type="ECO:0000256" key="6">
    <source>
        <dbReference type="ARBA" id="ARBA00022741"/>
    </source>
</evidence>
<evidence type="ECO:0000313" key="12">
    <source>
        <dbReference type="EMBL" id="MCP2345561.1"/>
    </source>
</evidence>
<dbReference type="SUPFAM" id="SSF52540">
    <property type="entry name" value="P-loop containing nucleoside triphosphate hydrolases"/>
    <property type="match status" value="1"/>
</dbReference>
<evidence type="ECO:0000256" key="1">
    <source>
        <dbReference type="ARBA" id="ARBA00009776"/>
    </source>
</evidence>
<dbReference type="InterPro" id="IPR039430">
    <property type="entry name" value="Thymidylate_kin-like_dom"/>
</dbReference>
<keyword evidence="4 10" id="KW-0808">Transferase</keyword>
<comment type="similarity">
    <text evidence="1 10">Belongs to the thymidylate kinase family.</text>
</comment>
<evidence type="ECO:0000256" key="3">
    <source>
        <dbReference type="ARBA" id="ARBA00017144"/>
    </source>
</evidence>
<keyword evidence="8 10" id="KW-0067">ATP-binding</keyword>
<evidence type="ECO:0000256" key="2">
    <source>
        <dbReference type="ARBA" id="ARBA00012980"/>
    </source>
</evidence>
<dbReference type="EC" id="2.7.4.9" evidence="2 10"/>
<dbReference type="EMBL" id="JAMZEC010000001">
    <property type="protein sequence ID" value="MCP2345561.1"/>
    <property type="molecule type" value="Genomic_DNA"/>
</dbReference>
<dbReference type="RefSeq" id="WP_253767220.1">
    <property type="nucleotide sequence ID" value="NZ_BAAAVE010000019.1"/>
</dbReference>
<keyword evidence="7 10" id="KW-0418">Kinase</keyword>
<comment type="function">
    <text evidence="10">Phosphorylation of dTMP to form dTDP in both de novo and salvage pathways of dTTP synthesis.</text>
</comment>
<comment type="caution">
    <text evidence="12">The sequence shown here is derived from an EMBL/GenBank/DDBJ whole genome shotgun (WGS) entry which is preliminary data.</text>
</comment>
<protein>
    <recommendedName>
        <fullName evidence="3 10">Thymidylate kinase</fullName>
        <ecNumber evidence="2 10">2.7.4.9</ecNumber>
    </recommendedName>
    <alternativeName>
        <fullName evidence="10">dTMP kinase</fullName>
    </alternativeName>
</protein>
<dbReference type="PANTHER" id="PTHR10344">
    <property type="entry name" value="THYMIDYLATE KINASE"/>
    <property type="match status" value="1"/>
</dbReference>
<organism evidence="12 13">
    <name type="scientific">Nonomuraea roseoviolacea subsp. carminata</name>
    <dbReference type="NCBI Taxonomy" id="160689"/>
    <lineage>
        <taxon>Bacteria</taxon>
        <taxon>Bacillati</taxon>
        <taxon>Actinomycetota</taxon>
        <taxon>Actinomycetes</taxon>
        <taxon>Streptosporangiales</taxon>
        <taxon>Streptosporangiaceae</taxon>
        <taxon>Nonomuraea</taxon>
    </lineage>
</organism>
<evidence type="ECO:0000259" key="11">
    <source>
        <dbReference type="Pfam" id="PF02223"/>
    </source>
</evidence>
<keyword evidence="13" id="KW-1185">Reference proteome</keyword>
<dbReference type="Proteomes" id="UP001320766">
    <property type="component" value="Unassembled WGS sequence"/>
</dbReference>
<evidence type="ECO:0000256" key="9">
    <source>
        <dbReference type="ARBA" id="ARBA00048743"/>
    </source>
</evidence>
<keyword evidence="5 10" id="KW-0545">Nucleotide biosynthesis</keyword>
<sequence>MNGLFLAVEGPNGVGKTTTVTRLAELLRQRGHTVHVTTEPSDTPLGRLIRSSETALTGRAMALAVAADRYAHIDTEINPALADGKIVISDRYVQSSLVLQRLDELPLKEIWQYNAHVPPTSLSCYLRHSAHVIQQRLDQRQHHSRLERAGSPAREAALYEDAYVFLAARGWCQVWIDCRELDVDGVAARLLQHMERLRTR</sequence>
<dbReference type="Pfam" id="PF02223">
    <property type="entry name" value="Thymidylate_kin"/>
    <property type="match status" value="1"/>
</dbReference>
<dbReference type="GO" id="GO:0004798">
    <property type="term" value="F:dTMP kinase activity"/>
    <property type="evidence" value="ECO:0007669"/>
    <property type="project" value="UniProtKB-EC"/>
</dbReference>
<proteinExistence type="inferred from homology"/>
<dbReference type="CDD" id="cd01672">
    <property type="entry name" value="TMPK"/>
    <property type="match status" value="1"/>
</dbReference>
<dbReference type="InterPro" id="IPR027417">
    <property type="entry name" value="P-loop_NTPase"/>
</dbReference>
<name>A0ABT1JWE5_9ACTN</name>
<accession>A0ABT1JWE5</accession>